<gene>
    <name evidence="2" type="ORF">CRD60_08410</name>
</gene>
<dbReference type="RefSeq" id="WP_130473097.1">
    <property type="nucleotide sequence ID" value="NZ_PDCG01000062.1"/>
</dbReference>
<comment type="subcellular location">
    <subcellularLocation>
        <location evidence="1">Cell envelope</location>
    </subcellularLocation>
</comment>
<comment type="caution">
    <text evidence="2">The sequence shown here is derived from an EMBL/GenBank/DDBJ whole genome shotgun (WGS) entry which is preliminary data.</text>
</comment>
<accession>A0A366K640</accession>
<evidence type="ECO:0000313" key="3">
    <source>
        <dbReference type="Proteomes" id="UP000252530"/>
    </source>
</evidence>
<reference evidence="2 3" key="1">
    <citation type="submission" date="2017-10" db="EMBL/GenBank/DDBJ databases">
        <title>Bifidobacterium xylocopum sp. nov. and Bifidobacterium aemilianum sp. nov., from the carpenter bee (Xylocopa violacea) digestive tract.</title>
        <authorList>
            <person name="Alberoni D."/>
            <person name="Baffoni L."/>
            <person name="Di Gioia D."/>
            <person name="Gaggia F."/>
            <person name="Biavati B."/>
        </authorList>
    </citation>
    <scope>NUCLEOTIDE SEQUENCE [LARGE SCALE GENOMIC DNA]</scope>
    <source>
        <strain evidence="2 3">XV10</strain>
    </source>
</reference>
<proteinExistence type="predicted"/>
<organism evidence="2 3">
    <name type="scientific">Bifidobacterium aemilianum</name>
    <dbReference type="NCBI Taxonomy" id="2493120"/>
    <lineage>
        <taxon>Bacteria</taxon>
        <taxon>Bacillati</taxon>
        <taxon>Actinomycetota</taxon>
        <taxon>Actinomycetes</taxon>
        <taxon>Bifidobacteriales</taxon>
        <taxon>Bifidobacteriaceae</taxon>
        <taxon>Bifidobacterium</taxon>
    </lineage>
</organism>
<dbReference type="Pfam" id="PF09479">
    <property type="entry name" value="Flg_new"/>
    <property type="match status" value="2"/>
</dbReference>
<protein>
    <submittedName>
        <fullName evidence="2">Uncharacterized protein</fullName>
    </submittedName>
</protein>
<dbReference type="Gene3D" id="2.60.40.4270">
    <property type="entry name" value="Listeria-Bacteroides repeat domain"/>
    <property type="match status" value="2"/>
</dbReference>
<dbReference type="EMBL" id="PDCG01000062">
    <property type="protein sequence ID" value="RBP97139.1"/>
    <property type="molecule type" value="Genomic_DNA"/>
</dbReference>
<dbReference type="AlphaFoldDB" id="A0A366K640"/>
<sequence length="160" mass="17278">YDLGQAAGDLSITAQTIDKDTTLNAPTPGAWSHGTFNGWYTDTNLTQPWRTGPVSSNTTLHAKWTRNTYTVTIDQNGGTGAPTSLSVTDGQAIGTLMTTKPGHHLTGWVRTSDHTTWNPDTDPVHAPMTIKAKWEADQYTVRFLAPGLTPNPTITDQTGI</sequence>
<feature type="non-terminal residue" evidence="2">
    <location>
        <position position="1"/>
    </location>
</feature>
<dbReference type="InterPro" id="IPR042229">
    <property type="entry name" value="Listeria/Bacterioides_rpt_sf"/>
</dbReference>
<dbReference type="OrthoDB" id="9763188at2"/>
<name>A0A366K640_9BIFI</name>
<evidence type="ECO:0000313" key="2">
    <source>
        <dbReference type="EMBL" id="RBP97139.1"/>
    </source>
</evidence>
<dbReference type="Proteomes" id="UP000252530">
    <property type="component" value="Unassembled WGS sequence"/>
</dbReference>
<dbReference type="GO" id="GO:0030313">
    <property type="term" value="C:cell envelope"/>
    <property type="evidence" value="ECO:0007669"/>
    <property type="project" value="UniProtKB-SubCell"/>
</dbReference>
<dbReference type="InterPro" id="IPR013378">
    <property type="entry name" value="InlB-like_B-rpt"/>
</dbReference>
<keyword evidence="3" id="KW-1185">Reference proteome</keyword>
<feature type="non-terminal residue" evidence="2">
    <location>
        <position position="160"/>
    </location>
</feature>
<evidence type="ECO:0000256" key="1">
    <source>
        <dbReference type="ARBA" id="ARBA00004196"/>
    </source>
</evidence>